<sequence length="86" mass="9511">MVSASHDPLLVFPLNALRLSIDSRPWNIVVNQIASAKTGVEKRCSVQVRYESLPTHRTVWHIGHANAAGLKVFTLRCGEVSFGKLD</sequence>
<keyword evidence="2" id="KW-1185">Reference proteome</keyword>
<dbReference type="EMBL" id="CP027665">
    <property type="protein sequence ID" value="QEP30325.1"/>
    <property type="molecule type" value="Genomic_DNA"/>
</dbReference>
<evidence type="ECO:0000313" key="1">
    <source>
        <dbReference type="EMBL" id="QEP30325.1"/>
    </source>
</evidence>
<protein>
    <submittedName>
        <fullName evidence="1">Uncharacterized protein</fullName>
    </submittedName>
</protein>
<reference evidence="2" key="1">
    <citation type="submission" date="2018-03" db="EMBL/GenBank/DDBJ databases">
        <title>Genomic analysis of the strain SH-1 isolated from shrimp intestine.</title>
        <authorList>
            <person name="Kim Y.-S."/>
            <person name="Kim S.-E."/>
            <person name="Kim K.-H."/>
        </authorList>
    </citation>
    <scope>NUCLEOTIDE SEQUENCE [LARGE SCALE GENOMIC DNA]</scope>
    <source>
        <strain evidence="2">SH-1</strain>
    </source>
</reference>
<dbReference type="AlphaFoldDB" id="A0A5C2H3V8"/>
<gene>
    <name evidence="1" type="ORF">C6Y53_19030</name>
</gene>
<dbReference type="RefSeq" id="WP_149615518.1">
    <property type="nucleotide sequence ID" value="NZ_CP027665.1"/>
</dbReference>
<name>A0A5C2H3V8_9RHOB</name>
<proteinExistence type="predicted"/>
<accession>A0A5C2H3V8</accession>
<dbReference type="KEGG" id="thas:C6Y53_19030"/>
<evidence type="ECO:0000313" key="2">
    <source>
        <dbReference type="Proteomes" id="UP000237655"/>
    </source>
</evidence>
<dbReference type="Proteomes" id="UP000237655">
    <property type="component" value="Chromosome"/>
</dbReference>
<organism evidence="1 2">
    <name type="scientific">Pukyongiella litopenaei</name>
    <dbReference type="NCBI Taxonomy" id="2605946"/>
    <lineage>
        <taxon>Bacteria</taxon>
        <taxon>Pseudomonadati</taxon>
        <taxon>Pseudomonadota</taxon>
        <taxon>Alphaproteobacteria</taxon>
        <taxon>Rhodobacterales</taxon>
        <taxon>Paracoccaceae</taxon>
        <taxon>Pukyongiella</taxon>
    </lineage>
</organism>